<proteinExistence type="predicted"/>
<gene>
    <name evidence="1" type="ORF">M9H77_34725</name>
</gene>
<dbReference type="EMBL" id="CM044708">
    <property type="protein sequence ID" value="KAI5648720.1"/>
    <property type="molecule type" value="Genomic_DNA"/>
</dbReference>
<accession>A0ACB9ZMQ9</accession>
<organism evidence="1 2">
    <name type="scientific">Catharanthus roseus</name>
    <name type="common">Madagascar periwinkle</name>
    <name type="synonym">Vinca rosea</name>
    <dbReference type="NCBI Taxonomy" id="4058"/>
    <lineage>
        <taxon>Eukaryota</taxon>
        <taxon>Viridiplantae</taxon>
        <taxon>Streptophyta</taxon>
        <taxon>Embryophyta</taxon>
        <taxon>Tracheophyta</taxon>
        <taxon>Spermatophyta</taxon>
        <taxon>Magnoliopsida</taxon>
        <taxon>eudicotyledons</taxon>
        <taxon>Gunneridae</taxon>
        <taxon>Pentapetalae</taxon>
        <taxon>asterids</taxon>
        <taxon>lamiids</taxon>
        <taxon>Gentianales</taxon>
        <taxon>Apocynaceae</taxon>
        <taxon>Rauvolfioideae</taxon>
        <taxon>Vinceae</taxon>
        <taxon>Catharanthinae</taxon>
        <taxon>Catharanthus</taxon>
    </lineage>
</organism>
<sequence length="179" mass="20481">MDERCEEVRVKPESAELEVDLAVDVDSKNYDRDADPRVLMPKQTLTSSSKSPIATRYAVGVLVRNKLHLNPVDAVVQLRPSLQHLKPESARKKTNNLKEAVKEEVKEEKSIGSAKKQNKPSSALKEQNKSDEKDWISLKYRGARSDASARYLQKMIEQDESPLQFSMNRYNIFSLKIFF</sequence>
<comment type="caution">
    <text evidence="1">The sequence shown here is derived from an EMBL/GenBank/DDBJ whole genome shotgun (WGS) entry which is preliminary data.</text>
</comment>
<dbReference type="Proteomes" id="UP001060085">
    <property type="component" value="Linkage Group LG08"/>
</dbReference>
<evidence type="ECO:0000313" key="2">
    <source>
        <dbReference type="Proteomes" id="UP001060085"/>
    </source>
</evidence>
<name>A0ACB9ZMQ9_CATRO</name>
<keyword evidence="2" id="KW-1185">Reference proteome</keyword>
<reference evidence="2" key="1">
    <citation type="journal article" date="2023" name="Nat. Plants">
        <title>Single-cell RNA sequencing provides a high-resolution roadmap for understanding the multicellular compartmentation of specialized metabolism.</title>
        <authorList>
            <person name="Sun S."/>
            <person name="Shen X."/>
            <person name="Li Y."/>
            <person name="Li Y."/>
            <person name="Wang S."/>
            <person name="Li R."/>
            <person name="Zhang H."/>
            <person name="Shen G."/>
            <person name="Guo B."/>
            <person name="Wei J."/>
            <person name="Xu J."/>
            <person name="St-Pierre B."/>
            <person name="Chen S."/>
            <person name="Sun C."/>
        </authorList>
    </citation>
    <scope>NUCLEOTIDE SEQUENCE [LARGE SCALE GENOMIC DNA]</scope>
</reference>
<evidence type="ECO:0000313" key="1">
    <source>
        <dbReference type="EMBL" id="KAI5648720.1"/>
    </source>
</evidence>
<protein>
    <submittedName>
        <fullName evidence="1">Uncharacterized protein</fullName>
    </submittedName>
</protein>